<dbReference type="PROSITE" id="PS00814">
    <property type="entry name" value="ADX"/>
    <property type="match status" value="1"/>
</dbReference>
<evidence type="ECO:0000256" key="2">
    <source>
        <dbReference type="ARBA" id="ARBA00022714"/>
    </source>
</evidence>
<dbReference type="EMBL" id="JACIEB010000001">
    <property type="protein sequence ID" value="MBB3980684.1"/>
    <property type="molecule type" value="Genomic_DNA"/>
</dbReference>
<evidence type="ECO:0000256" key="5">
    <source>
        <dbReference type="ARBA" id="ARBA00023014"/>
    </source>
</evidence>
<gene>
    <name evidence="8" type="ORF">GGR44_000315</name>
</gene>
<dbReference type="InterPro" id="IPR012675">
    <property type="entry name" value="Beta-grasp_dom_sf"/>
</dbReference>
<keyword evidence="5" id="KW-0411">Iron-sulfur</keyword>
<dbReference type="GO" id="GO:0140647">
    <property type="term" value="P:P450-containing electron transport chain"/>
    <property type="evidence" value="ECO:0007669"/>
    <property type="project" value="InterPro"/>
</dbReference>
<evidence type="ECO:0000256" key="4">
    <source>
        <dbReference type="ARBA" id="ARBA00023004"/>
    </source>
</evidence>
<dbReference type="InterPro" id="IPR001055">
    <property type="entry name" value="Adrenodoxin-like"/>
</dbReference>
<dbReference type="InterPro" id="IPR036010">
    <property type="entry name" value="2Fe-2S_ferredoxin-like_sf"/>
</dbReference>
<dbReference type="SUPFAM" id="SSF54292">
    <property type="entry name" value="2Fe-2S ferredoxin-like"/>
    <property type="match status" value="1"/>
</dbReference>
<dbReference type="PRINTS" id="PR00355">
    <property type="entry name" value="ADRENODOXIN"/>
</dbReference>
<dbReference type="GO" id="GO:0051537">
    <property type="term" value="F:2 iron, 2 sulfur cluster binding"/>
    <property type="evidence" value="ECO:0007669"/>
    <property type="project" value="UniProtKB-KW"/>
</dbReference>
<accession>A0A7W6DKE6</accession>
<evidence type="ECO:0000259" key="7">
    <source>
        <dbReference type="PROSITE" id="PS51085"/>
    </source>
</evidence>
<evidence type="ECO:0000256" key="6">
    <source>
        <dbReference type="ARBA" id="ARBA00034078"/>
    </source>
</evidence>
<comment type="similarity">
    <text evidence="1">Belongs to the adrenodoxin/putidaredoxin family.</text>
</comment>
<protein>
    <submittedName>
        <fullName evidence="8">Ferredoxin</fullName>
    </submittedName>
</protein>
<keyword evidence="9" id="KW-1185">Reference proteome</keyword>
<dbReference type="PROSITE" id="PS51085">
    <property type="entry name" value="2FE2S_FER_2"/>
    <property type="match status" value="1"/>
</dbReference>
<keyword evidence="4" id="KW-0408">Iron</keyword>
<keyword evidence="3" id="KW-0479">Metal-binding</keyword>
<feature type="domain" description="2Fe-2S ferredoxin-type" evidence="7">
    <location>
        <begin position="2"/>
        <end position="105"/>
    </location>
</feature>
<dbReference type="CDD" id="cd00207">
    <property type="entry name" value="fer2"/>
    <property type="match status" value="1"/>
</dbReference>
<organism evidence="8 9">
    <name type="scientific">Sphingobium fontiphilum</name>
    <dbReference type="NCBI Taxonomy" id="944425"/>
    <lineage>
        <taxon>Bacteria</taxon>
        <taxon>Pseudomonadati</taxon>
        <taxon>Pseudomonadota</taxon>
        <taxon>Alphaproteobacteria</taxon>
        <taxon>Sphingomonadales</taxon>
        <taxon>Sphingomonadaceae</taxon>
        <taxon>Sphingobium</taxon>
    </lineage>
</organism>
<keyword evidence="2" id="KW-0001">2Fe-2S</keyword>
<proteinExistence type="inferred from homology"/>
<comment type="cofactor">
    <cofactor evidence="6">
        <name>[2Fe-2S] cluster</name>
        <dbReference type="ChEBI" id="CHEBI:190135"/>
    </cofactor>
</comment>
<dbReference type="Pfam" id="PF00111">
    <property type="entry name" value="Fer2"/>
    <property type="match status" value="1"/>
</dbReference>
<evidence type="ECO:0000313" key="8">
    <source>
        <dbReference type="EMBL" id="MBB3980684.1"/>
    </source>
</evidence>
<evidence type="ECO:0000313" key="9">
    <source>
        <dbReference type="Proteomes" id="UP000552757"/>
    </source>
</evidence>
<dbReference type="Proteomes" id="UP000552757">
    <property type="component" value="Unassembled WGS sequence"/>
</dbReference>
<dbReference type="AlphaFoldDB" id="A0A7W6DKE6"/>
<comment type="caution">
    <text evidence="8">The sequence shown here is derived from an EMBL/GenBank/DDBJ whole genome shotgun (WGS) entry which is preliminary data.</text>
</comment>
<dbReference type="GO" id="GO:0009055">
    <property type="term" value="F:electron transfer activity"/>
    <property type="evidence" value="ECO:0007669"/>
    <property type="project" value="TreeGrafter"/>
</dbReference>
<dbReference type="InterPro" id="IPR018298">
    <property type="entry name" value="Adrenodoxin_Fe-S_BS"/>
</dbReference>
<reference evidence="8 9" key="1">
    <citation type="submission" date="2020-08" db="EMBL/GenBank/DDBJ databases">
        <title>Genomic Encyclopedia of Type Strains, Phase IV (KMG-IV): sequencing the most valuable type-strain genomes for metagenomic binning, comparative biology and taxonomic classification.</title>
        <authorList>
            <person name="Goeker M."/>
        </authorList>
    </citation>
    <scope>NUCLEOTIDE SEQUENCE [LARGE SCALE GENOMIC DNA]</scope>
    <source>
        <strain evidence="8 9">DSM 29348</strain>
    </source>
</reference>
<dbReference type="GO" id="GO:0046872">
    <property type="term" value="F:metal ion binding"/>
    <property type="evidence" value="ECO:0007669"/>
    <property type="project" value="UniProtKB-KW"/>
</dbReference>
<evidence type="ECO:0000256" key="3">
    <source>
        <dbReference type="ARBA" id="ARBA00022723"/>
    </source>
</evidence>
<name>A0A7W6DKE6_9SPHN</name>
<dbReference type="RefSeq" id="WP_183953681.1">
    <property type="nucleotide sequence ID" value="NZ_JACIEB010000001.1"/>
</dbReference>
<sequence>MTRVTFISADGETKREVDAPAGSILLDIAQGAGQPLEGTCEGQMACSTCHVIVEPQDFARLDKASEDEDDMLDLAAAATRTSRLACQIVLTDALKTLTVRIPGEANNMQGMAKWR</sequence>
<dbReference type="PANTHER" id="PTHR23426">
    <property type="entry name" value="FERREDOXIN/ADRENODOXIN"/>
    <property type="match status" value="1"/>
</dbReference>
<dbReference type="InterPro" id="IPR001041">
    <property type="entry name" value="2Fe-2S_ferredoxin-type"/>
</dbReference>
<evidence type="ECO:0000256" key="1">
    <source>
        <dbReference type="ARBA" id="ARBA00010914"/>
    </source>
</evidence>
<dbReference type="Gene3D" id="3.10.20.30">
    <property type="match status" value="1"/>
</dbReference>
<dbReference type="PANTHER" id="PTHR23426:SF65">
    <property type="entry name" value="FERREDOXIN-2, MITOCHONDRIAL"/>
    <property type="match status" value="1"/>
</dbReference>